<dbReference type="Gene3D" id="3.40.50.1820">
    <property type="entry name" value="alpha/beta hydrolase"/>
    <property type="match status" value="1"/>
</dbReference>
<organism evidence="4 5">
    <name type="scientific">Tetraparma gracilis</name>
    <dbReference type="NCBI Taxonomy" id="2962635"/>
    <lineage>
        <taxon>Eukaryota</taxon>
        <taxon>Sar</taxon>
        <taxon>Stramenopiles</taxon>
        <taxon>Ochrophyta</taxon>
        <taxon>Bolidophyceae</taxon>
        <taxon>Parmales</taxon>
        <taxon>Triparmaceae</taxon>
        <taxon>Tetraparma</taxon>
    </lineage>
</organism>
<evidence type="ECO:0000256" key="1">
    <source>
        <dbReference type="SAM" id="Coils"/>
    </source>
</evidence>
<evidence type="ECO:0000313" key="4">
    <source>
        <dbReference type="EMBL" id="GMI24144.1"/>
    </source>
</evidence>
<accession>A0ABQ6MD88</accession>
<keyword evidence="1" id="KW-0175">Coiled coil</keyword>
<feature type="region of interest" description="Disordered" evidence="2">
    <location>
        <begin position="213"/>
        <end position="235"/>
    </location>
</feature>
<name>A0ABQ6MD88_9STRA</name>
<dbReference type="EMBL" id="BRYB01000153">
    <property type="protein sequence ID" value="GMI24144.1"/>
    <property type="molecule type" value="Genomic_DNA"/>
</dbReference>
<evidence type="ECO:0000256" key="2">
    <source>
        <dbReference type="SAM" id="MobiDB-lite"/>
    </source>
</evidence>
<evidence type="ECO:0000313" key="5">
    <source>
        <dbReference type="Proteomes" id="UP001165060"/>
    </source>
</evidence>
<feature type="domain" description="Phospholipid/glycerol acyltransferase" evidence="3">
    <location>
        <begin position="1"/>
        <end position="120"/>
    </location>
</feature>
<dbReference type="InterPro" id="IPR000073">
    <property type="entry name" value="AB_hydrolase_1"/>
</dbReference>
<dbReference type="Pfam" id="PF12697">
    <property type="entry name" value="Abhydrolase_6"/>
    <property type="match status" value="1"/>
</dbReference>
<dbReference type="InterPro" id="IPR002123">
    <property type="entry name" value="Plipid/glycerol_acylTrfase"/>
</dbReference>
<dbReference type="InterPro" id="IPR029058">
    <property type="entry name" value="AB_hydrolase_fold"/>
</dbReference>
<gene>
    <name evidence="4" type="ORF">TeGR_g10244</name>
</gene>
<dbReference type="SUPFAM" id="SSF53474">
    <property type="entry name" value="alpha/beta-Hydrolases"/>
    <property type="match status" value="1"/>
</dbReference>
<reference evidence="4 5" key="1">
    <citation type="journal article" date="2023" name="Commun. Biol.">
        <title>Genome analysis of Parmales, the sister group of diatoms, reveals the evolutionary specialization of diatoms from phago-mixotrophs to photoautotrophs.</title>
        <authorList>
            <person name="Ban H."/>
            <person name="Sato S."/>
            <person name="Yoshikawa S."/>
            <person name="Yamada K."/>
            <person name="Nakamura Y."/>
            <person name="Ichinomiya M."/>
            <person name="Sato N."/>
            <person name="Blanc-Mathieu R."/>
            <person name="Endo H."/>
            <person name="Kuwata A."/>
            <person name="Ogata H."/>
        </authorList>
    </citation>
    <scope>NUCLEOTIDE SEQUENCE [LARGE SCALE GENOMIC DNA]</scope>
</reference>
<feature type="coiled-coil region" evidence="1">
    <location>
        <begin position="477"/>
        <end position="534"/>
    </location>
</feature>
<dbReference type="PANTHER" id="PTHR31605">
    <property type="entry name" value="GLYCEROL-3-PHOSPHATE O-ACYLTRANSFERASE 1"/>
    <property type="match status" value="1"/>
</dbReference>
<sequence>MAALPDKTFCSVAKSSLFSTPVVSYFIKTMEAIPVAKAVDPDDPTKVVSKEDRAKMNNAMFRATKDRLLNNRSVVIFPEGTCHSTPELRSLKIGTAKMAFEAALDDGPIIPIVPLGLSYSTPSGYAFRGSVLVDVGEPILLTPEQVSSYAAGTKEVQYKLCAAVTEQIERRLRDCTIKTPDWIAVLSSLCSDLDLPPPSFETLDDKKTTSTSVSLTLSHPNTPHPIVSSSTPTGPRTPEFLPQLQREVSRRAFFALHGADPANSITDDRDFVEHMHLARRIYKPHQTRLSLAQYAELTRGFMRLSINNAHTDRFRDIWKDLNEYKRQLDEMGITDKYVSSHNKDTDPLNERLTKLRRGAKRDVAKLLFFGPLSLFGTITHLPIVGIAWTAGSTIGTEKLTNDVSVVATMRLLTAFLGCCVAYPTASLAVSAVAGPAAAAATIPFLSLSAYAAVNYPVSTAVTSARGSITLLTQRNAVDALRDQRTDLQTRIREWADDEGDKDMRGWWQDPEGSLEKIRKKQERYEKRLLEQERIVKMSCLENSGMTEFTIPLDDKFKRQDNERGVLTIKQEVGNTKALIWLPGRNDSFFHVHVLQRFLDAGFDVFALDLRRCGRAKVGADGQPTVDPLLAHDSHDFREYFSELDATLKFLKNSGPLPPVQNLREGGCGKAYDTIVCYAHSTGALVAGQYASDLGGGGWRGAIDGYVFNSPFWSWNLAWYEKRAVQTAYKTGLPDEFLVDEGGAESEYSLNMKRTYHFPPLLKDSRSLAISVGWCKAVTIAQTMLKEGKMVLGKPALVLSANADEVLDPDDIDKMSDFLAEGREDGKGRSLGGDAMLVERQIESTVTELSGHDVLAADSAIKVQEAMDVIETWLGSRFT</sequence>
<dbReference type="SMART" id="SM00563">
    <property type="entry name" value="PlsC"/>
    <property type="match status" value="1"/>
</dbReference>
<dbReference type="SUPFAM" id="SSF69593">
    <property type="entry name" value="Glycerol-3-phosphate (1)-acyltransferase"/>
    <property type="match status" value="1"/>
</dbReference>
<proteinExistence type="predicted"/>
<comment type="caution">
    <text evidence="4">The sequence shown here is derived from an EMBL/GenBank/DDBJ whole genome shotgun (WGS) entry which is preliminary data.</text>
</comment>
<protein>
    <recommendedName>
        <fullName evidence="3">Phospholipid/glycerol acyltransferase domain-containing protein</fullName>
    </recommendedName>
</protein>
<dbReference type="Proteomes" id="UP001165060">
    <property type="component" value="Unassembled WGS sequence"/>
</dbReference>
<evidence type="ECO:0000259" key="3">
    <source>
        <dbReference type="SMART" id="SM00563"/>
    </source>
</evidence>
<keyword evidence="5" id="KW-1185">Reference proteome</keyword>
<dbReference type="Pfam" id="PF01553">
    <property type="entry name" value="Acyltransferase"/>
    <property type="match status" value="1"/>
</dbReference>
<dbReference type="InterPro" id="IPR052744">
    <property type="entry name" value="GPAT/DAPAT"/>
</dbReference>
<dbReference type="PANTHER" id="PTHR31605:SF0">
    <property type="entry name" value="GLYCEROL-3-PHOSPHATE O-ACYLTRANSFERASE 1"/>
    <property type="match status" value="1"/>
</dbReference>